<feature type="compositionally biased region" description="Basic and acidic residues" evidence="1">
    <location>
        <begin position="20"/>
        <end position="30"/>
    </location>
</feature>
<evidence type="ECO:0008006" key="4">
    <source>
        <dbReference type="Google" id="ProtNLM"/>
    </source>
</evidence>
<feature type="compositionally biased region" description="Polar residues" evidence="1">
    <location>
        <begin position="1"/>
        <end position="19"/>
    </location>
</feature>
<comment type="caution">
    <text evidence="2">The sequence shown here is derived from an EMBL/GenBank/DDBJ whole genome shotgun (WGS) entry which is preliminary data.</text>
</comment>
<dbReference type="Proteomes" id="UP001497525">
    <property type="component" value="Unassembled WGS sequence"/>
</dbReference>
<proteinExistence type="predicted"/>
<accession>A0AAV2TMA6</accession>
<sequence>MNKSISAHNSEQDTANTPLRNEHTQEENGKRSKGRRNPLPVRSSNDHVDKKSVGQKSRWARLFGCTGLCAGRRRRSDDKKKEDQCPKDIIDKTPTVVRQKNDSVQGTVMFDQTSHPDVWNQIVKESILGTGLISKAVLCNRQTRAIYAYGPEGFTPSTEQLGTVMSLLMANDDDVAVTDSHFNVALESCEYRETTKEKLMLASVTTANTTQTTAPAEAPATQYELGAVLTDHSLLIGVYPVSSDIESARSLLLEVRDYLQEQSL</sequence>
<reference evidence="2" key="1">
    <citation type="submission" date="2024-06" db="EMBL/GenBank/DDBJ databases">
        <authorList>
            <person name="Liu X."/>
            <person name="Lenzi L."/>
            <person name="Haldenby T S."/>
            <person name="Uol C."/>
        </authorList>
    </citation>
    <scope>NUCLEOTIDE SEQUENCE</scope>
</reference>
<dbReference type="EMBL" id="CAXLJL010000390">
    <property type="protein sequence ID" value="CAL5137434.1"/>
    <property type="molecule type" value="Genomic_DNA"/>
</dbReference>
<dbReference type="AlphaFoldDB" id="A0AAV2TMA6"/>
<dbReference type="Gene3D" id="3.30.450.30">
    <property type="entry name" value="Dynein light chain 2a, cytoplasmic"/>
    <property type="match status" value="1"/>
</dbReference>
<evidence type="ECO:0000256" key="1">
    <source>
        <dbReference type="SAM" id="MobiDB-lite"/>
    </source>
</evidence>
<evidence type="ECO:0000313" key="3">
    <source>
        <dbReference type="Proteomes" id="UP001497525"/>
    </source>
</evidence>
<name>A0AAV2TMA6_CALDB</name>
<evidence type="ECO:0000313" key="2">
    <source>
        <dbReference type="EMBL" id="CAL5137434.1"/>
    </source>
</evidence>
<feature type="region of interest" description="Disordered" evidence="1">
    <location>
        <begin position="1"/>
        <end position="55"/>
    </location>
</feature>
<protein>
    <recommendedName>
        <fullName evidence="4">Profilin</fullName>
    </recommendedName>
</protein>
<organism evidence="2 3">
    <name type="scientific">Calicophoron daubneyi</name>
    <name type="common">Rumen fluke</name>
    <name type="synonym">Paramphistomum daubneyi</name>
    <dbReference type="NCBI Taxonomy" id="300641"/>
    <lineage>
        <taxon>Eukaryota</taxon>
        <taxon>Metazoa</taxon>
        <taxon>Spiralia</taxon>
        <taxon>Lophotrochozoa</taxon>
        <taxon>Platyhelminthes</taxon>
        <taxon>Trematoda</taxon>
        <taxon>Digenea</taxon>
        <taxon>Plagiorchiida</taxon>
        <taxon>Pronocephalata</taxon>
        <taxon>Paramphistomoidea</taxon>
        <taxon>Paramphistomidae</taxon>
        <taxon>Calicophoron</taxon>
    </lineage>
</organism>
<gene>
    <name evidence="2" type="ORF">CDAUBV1_LOCUS11744</name>
</gene>